<gene>
    <name evidence="2" type="ORF">RJT34_03426</name>
</gene>
<name>A0AAN9KJE7_CLITE</name>
<feature type="compositionally biased region" description="Basic residues" evidence="1">
    <location>
        <begin position="19"/>
        <end position="29"/>
    </location>
</feature>
<dbReference type="AlphaFoldDB" id="A0AAN9KJE7"/>
<proteinExistence type="predicted"/>
<evidence type="ECO:0000313" key="3">
    <source>
        <dbReference type="Proteomes" id="UP001359559"/>
    </source>
</evidence>
<feature type="compositionally biased region" description="Basic and acidic residues" evidence="1">
    <location>
        <begin position="32"/>
        <end position="41"/>
    </location>
</feature>
<protein>
    <submittedName>
        <fullName evidence="2">Uncharacterized protein</fullName>
    </submittedName>
</protein>
<sequence length="140" mass="15712">MAPPVTKSWRNGLPEKQKGSRKNPRKPSKPLHLNDHLEKSKTKPNNVWLKFSSYLPDSDRNDDGSASGFWNPKIPSRKPSNVVRKKITESTILCIQLMSILNHGEDSSEEVLLEHNLTANFIPSNEVGLGCMLLKPDTIV</sequence>
<reference evidence="2 3" key="1">
    <citation type="submission" date="2024-01" db="EMBL/GenBank/DDBJ databases">
        <title>The genomes of 5 underutilized Papilionoideae crops provide insights into root nodulation and disease resistance.</title>
        <authorList>
            <person name="Yuan L."/>
        </authorList>
    </citation>
    <scope>NUCLEOTIDE SEQUENCE [LARGE SCALE GENOMIC DNA]</scope>
    <source>
        <strain evidence="2">LY-2023</strain>
        <tissue evidence="2">Leaf</tissue>
    </source>
</reference>
<evidence type="ECO:0000256" key="1">
    <source>
        <dbReference type="SAM" id="MobiDB-lite"/>
    </source>
</evidence>
<organism evidence="2 3">
    <name type="scientific">Clitoria ternatea</name>
    <name type="common">Butterfly pea</name>
    <dbReference type="NCBI Taxonomy" id="43366"/>
    <lineage>
        <taxon>Eukaryota</taxon>
        <taxon>Viridiplantae</taxon>
        <taxon>Streptophyta</taxon>
        <taxon>Embryophyta</taxon>
        <taxon>Tracheophyta</taxon>
        <taxon>Spermatophyta</taxon>
        <taxon>Magnoliopsida</taxon>
        <taxon>eudicotyledons</taxon>
        <taxon>Gunneridae</taxon>
        <taxon>Pentapetalae</taxon>
        <taxon>rosids</taxon>
        <taxon>fabids</taxon>
        <taxon>Fabales</taxon>
        <taxon>Fabaceae</taxon>
        <taxon>Papilionoideae</taxon>
        <taxon>50 kb inversion clade</taxon>
        <taxon>NPAAA clade</taxon>
        <taxon>indigoferoid/millettioid clade</taxon>
        <taxon>Phaseoleae</taxon>
        <taxon>Clitoria</taxon>
    </lineage>
</organism>
<accession>A0AAN9KJE7</accession>
<evidence type="ECO:0000313" key="2">
    <source>
        <dbReference type="EMBL" id="KAK7318720.1"/>
    </source>
</evidence>
<dbReference type="EMBL" id="JAYKXN010000001">
    <property type="protein sequence ID" value="KAK7318720.1"/>
    <property type="molecule type" value="Genomic_DNA"/>
</dbReference>
<keyword evidence="3" id="KW-1185">Reference proteome</keyword>
<dbReference type="Proteomes" id="UP001359559">
    <property type="component" value="Unassembled WGS sequence"/>
</dbReference>
<feature type="region of interest" description="Disordered" evidence="1">
    <location>
        <begin position="1"/>
        <end position="41"/>
    </location>
</feature>
<comment type="caution">
    <text evidence="2">The sequence shown here is derived from an EMBL/GenBank/DDBJ whole genome shotgun (WGS) entry which is preliminary data.</text>
</comment>